<dbReference type="RefSeq" id="WP_175516964.1">
    <property type="nucleotide sequence ID" value="NZ_FOQD01000001.1"/>
</dbReference>
<feature type="domain" description="Hemerythrin-like" evidence="1">
    <location>
        <begin position="10"/>
        <end position="136"/>
    </location>
</feature>
<protein>
    <submittedName>
        <fullName evidence="2">Hemerythrin HHE cation binding domain-containing protein</fullName>
    </submittedName>
</protein>
<evidence type="ECO:0000259" key="1">
    <source>
        <dbReference type="Pfam" id="PF01814"/>
    </source>
</evidence>
<keyword evidence="3" id="KW-1185">Reference proteome</keyword>
<gene>
    <name evidence="2" type="ORF">SAMN05421753_101218</name>
</gene>
<evidence type="ECO:0000313" key="2">
    <source>
        <dbReference type="EMBL" id="SFH56969.1"/>
    </source>
</evidence>
<name>A0A1I3B4T0_9PLAN</name>
<dbReference type="InterPro" id="IPR012312">
    <property type="entry name" value="Hemerythrin-like"/>
</dbReference>
<accession>A0A1I3B4T0</accession>
<dbReference type="AlphaFoldDB" id="A0A1I3B4T0"/>
<organism evidence="2 3">
    <name type="scientific">Planctomicrobium piriforme</name>
    <dbReference type="NCBI Taxonomy" id="1576369"/>
    <lineage>
        <taxon>Bacteria</taxon>
        <taxon>Pseudomonadati</taxon>
        <taxon>Planctomycetota</taxon>
        <taxon>Planctomycetia</taxon>
        <taxon>Planctomycetales</taxon>
        <taxon>Planctomycetaceae</taxon>
        <taxon>Planctomicrobium</taxon>
    </lineage>
</organism>
<reference evidence="3" key="1">
    <citation type="submission" date="2016-10" db="EMBL/GenBank/DDBJ databases">
        <authorList>
            <person name="Varghese N."/>
            <person name="Submissions S."/>
        </authorList>
    </citation>
    <scope>NUCLEOTIDE SEQUENCE [LARGE SCALE GENOMIC DNA]</scope>
    <source>
        <strain evidence="3">DSM 26348</strain>
    </source>
</reference>
<dbReference type="Pfam" id="PF01814">
    <property type="entry name" value="Hemerythrin"/>
    <property type="match status" value="1"/>
</dbReference>
<proteinExistence type="predicted"/>
<evidence type="ECO:0000313" key="3">
    <source>
        <dbReference type="Proteomes" id="UP000199518"/>
    </source>
</evidence>
<dbReference type="Proteomes" id="UP000199518">
    <property type="component" value="Unassembled WGS sequence"/>
</dbReference>
<dbReference type="EMBL" id="FOQD01000001">
    <property type="protein sequence ID" value="SFH56969.1"/>
    <property type="molecule type" value="Genomic_DNA"/>
</dbReference>
<sequence length="148" mass="17426">MRTVDEKSLTDQLHLEQQRIDAAIADWRQWWTELKELGKPHFGEMGMRLSKVLDRLTAHFEHEERTGFLVQITNDAGADPDTPLKLIQEHDELLNELKDLIHRLQTCCESGFSWGEARRAVDAFLERLRQHEHEESELTERGKTFVRH</sequence>